<dbReference type="EMBL" id="BLXT01000362">
    <property type="protein sequence ID" value="GFN76138.1"/>
    <property type="molecule type" value="Genomic_DNA"/>
</dbReference>
<evidence type="ECO:0000313" key="1">
    <source>
        <dbReference type="EMBL" id="GFN76138.1"/>
    </source>
</evidence>
<protein>
    <submittedName>
        <fullName evidence="1">Uncharacterized protein</fullName>
    </submittedName>
</protein>
<keyword evidence="2" id="KW-1185">Reference proteome</keyword>
<comment type="caution">
    <text evidence="1">The sequence shown here is derived from an EMBL/GenBank/DDBJ whole genome shotgun (WGS) entry which is preliminary data.</text>
</comment>
<name>A0AAV3XZM6_9GAST</name>
<accession>A0AAV3XZM6</accession>
<sequence length="102" mass="11366">MGGLLGAVVERRTRQGYVHGDILGVRMWTVFGTTGSIRFANCGETGVNFPKGKACLLTQKHPFLSNGKVYRLTGLQLDVKWRCSQDPESECSNDVNRPMIHR</sequence>
<reference evidence="1 2" key="1">
    <citation type="journal article" date="2021" name="Elife">
        <title>Chloroplast acquisition without the gene transfer in kleptoplastic sea slugs, Plakobranchus ocellatus.</title>
        <authorList>
            <person name="Maeda T."/>
            <person name="Takahashi S."/>
            <person name="Yoshida T."/>
            <person name="Shimamura S."/>
            <person name="Takaki Y."/>
            <person name="Nagai Y."/>
            <person name="Toyoda A."/>
            <person name="Suzuki Y."/>
            <person name="Arimoto A."/>
            <person name="Ishii H."/>
            <person name="Satoh N."/>
            <person name="Nishiyama T."/>
            <person name="Hasebe M."/>
            <person name="Maruyama T."/>
            <person name="Minagawa J."/>
            <person name="Obokata J."/>
            <person name="Shigenobu S."/>
        </authorList>
    </citation>
    <scope>NUCLEOTIDE SEQUENCE [LARGE SCALE GENOMIC DNA]</scope>
</reference>
<dbReference type="Proteomes" id="UP000735302">
    <property type="component" value="Unassembled WGS sequence"/>
</dbReference>
<evidence type="ECO:0000313" key="2">
    <source>
        <dbReference type="Proteomes" id="UP000735302"/>
    </source>
</evidence>
<proteinExistence type="predicted"/>
<gene>
    <name evidence="1" type="ORF">PoB_000264400</name>
</gene>
<dbReference type="AlphaFoldDB" id="A0AAV3XZM6"/>
<organism evidence="1 2">
    <name type="scientific">Plakobranchus ocellatus</name>
    <dbReference type="NCBI Taxonomy" id="259542"/>
    <lineage>
        <taxon>Eukaryota</taxon>
        <taxon>Metazoa</taxon>
        <taxon>Spiralia</taxon>
        <taxon>Lophotrochozoa</taxon>
        <taxon>Mollusca</taxon>
        <taxon>Gastropoda</taxon>
        <taxon>Heterobranchia</taxon>
        <taxon>Euthyneura</taxon>
        <taxon>Panpulmonata</taxon>
        <taxon>Sacoglossa</taxon>
        <taxon>Placobranchoidea</taxon>
        <taxon>Plakobranchidae</taxon>
        <taxon>Plakobranchus</taxon>
    </lineage>
</organism>